<dbReference type="InterPro" id="IPR041483">
    <property type="entry name" value="TetR_C_34"/>
</dbReference>
<dbReference type="GO" id="GO:0003700">
    <property type="term" value="F:DNA-binding transcription factor activity"/>
    <property type="evidence" value="ECO:0007669"/>
    <property type="project" value="TreeGrafter"/>
</dbReference>
<accession>A0A059F7L2</accession>
<dbReference type="AlphaFoldDB" id="A0A059F7L2"/>
<organism evidence="4 5">
    <name type="scientific">Hyphomonas jannaschiana VP2</name>
    <dbReference type="NCBI Taxonomy" id="1280952"/>
    <lineage>
        <taxon>Bacteria</taxon>
        <taxon>Pseudomonadati</taxon>
        <taxon>Pseudomonadota</taxon>
        <taxon>Alphaproteobacteria</taxon>
        <taxon>Hyphomonadales</taxon>
        <taxon>Hyphomonadaceae</taxon>
        <taxon>Hyphomonas</taxon>
    </lineage>
</organism>
<reference evidence="4 5" key="1">
    <citation type="journal article" date="2014" name="Antonie Van Leeuwenhoek">
        <title>Hyphomonas beringensis sp. nov. and Hyphomonas chukchiensis sp. nov., isolated from surface seawater of the Bering Sea and Chukchi Sea.</title>
        <authorList>
            <person name="Li C."/>
            <person name="Lai Q."/>
            <person name="Li G."/>
            <person name="Dong C."/>
            <person name="Wang J."/>
            <person name="Liao Y."/>
            <person name="Shao Z."/>
        </authorList>
    </citation>
    <scope>NUCLEOTIDE SEQUENCE [LARGE SCALE GENOMIC DNA]</scope>
    <source>
        <strain evidence="4 5">VP2</strain>
    </source>
</reference>
<protein>
    <submittedName>
        <fullName evidence="4">TetR family transcriptional regulator</fullName>
    </submittedName>
</protein>
<evidence type="ECO:0000313" key="4">
    <source>
        <dbReference type="EMBL" id="KCZ86533.1"/>
    </source>
</evidence>
<dbReference type="Pfam" id="PF17929">
    <property type="entry name" value="TetR_C_34"/>
    <property type="match status" value="1"/>
</dbReference>
<dbReference type="InterPro" id="IPR009057">
    <property type="entry name" value="Homeodomain-like_sf"/>
</dbReference>
<dbReference type="GO" id="GO:0000976">
    <property type="term" value="F:transcription cis-regulatory region binding"/>
    <property type="evidence" value="ECO:0007669"/>
    <property type="project" value="TreeGrafter"/>
</dbReference>
<keyword evidence="5" id="KW-1185">Reference proteome</keyword>
<dbReference type="Gene3D" id="1.10.357.10">
    <property type="entry name" value="Tetracycline Repressor, domain 2"/>
    <property type="match status" value="1"/>
</dbReference>
<dbReference type="PANTHER" id="PTHR30055">
    <property type="entry name" value="HTH-TYPE TRANSCRIPTIONAL REGULATOR RUTR"/>
    <property type="match status" value="1"/>
</dbReference>
<dbReference type="PROSITE" id="PS50977">
    <property type="entry name" value="HTH_TETR_2"/>
    <property type="match status" value="1"/>
</dbReference>
<evidence type="ECO:0000313" key="5">
    <source>
        <dbReference type="Proteomes" id="UP000024816"/>
    </source>
</evidence>
<evidence type="ECO:0000259" key="3">
    <source>
        <dbReference type="PROSITE" id="PS50977"/>
    </source>
</evidence>
<keyword evidence="1 2" id="KW-0238">DNA-binding</keyword>
<dbReference type="InterPro" id="IPR050109">
    <property type="entry name" value="HTH-type_TetR-like_transc_reg"/>
</dbReference>
<dbReference type="PATRIC" id="fig|1280952.3.peg.3065"/>
<dbReference type="PANTHER" id="PTHR30055:SF178">
    <property type="entry name" value="POSSIBLE TRANSCRIPTIONAL REGULATORY PROTEIN"/>
    <property type="match status" value="1"/>
</dbReference>
<dbReference type="eggNOG" id="COG1309">
    <property type="taxonomic scope" value="Bacteria"/>
</dbReference>
<dbReference type="EMBL" id="ARYJ01000013">
    <property type="protein sequence ID" value="KCZ86533.1"/>
    <property type="molecule type" value="Genomic_DNA"/>
</dbReference>
<sequence>MKNHFYLDGWGPGRCAVQASSLLLPADLKEAHMAIREDFRRARSESEKEARRNEILDAAEALLLESGNERFAIAALADNVGVSKSTIFLYFANKEELLLALYERAFIRTFTQLGERLEPGMSGRAFCEAFIDSLVDHPAMLILRAYLAQTIERNVALESLVSTKTRLFEHGSAISEKLERVMELEPGWGVRMLMALVNLTSGAVQADSLPYIDADMLPEELADFMHTASFRNIVLSGAELIFRGATGRPFD</sequence>
<dbReference type="PRINTS" id="PR00455">
    <property type="entry name" value="HTHTETR"/>
</dbReference>
<gene>
    <name evidence="4" type="ORF">HJA_15314</name>
</gene>
<comment type="caution">
    <text evidence="4">The sequence shown here is derived from an EMBL/GenBank/DDBJ whole genome shotgun (WGS) entry which is preliminary data.</text>
</comment>
<feature type="domain" description="HTH tetR-type" evidence="3">
    <location>
        <begin position="49"/>
        <end position="109"/>
    </location>
</feature>
<dbReference type="InterPro" id="IPR001647">
    <property type="entry name" value="HTH_TetR"/>
</dbReference>
<proteinExistence type="predicted"/>
<name>A0A059F7L2_9PROT</name>
<evidence type="ECO:0000256" key="1">
    <source>
        <dbReference type="ARBA" id="ARBA00023125"/>
    </source>
</evidence>
<dbReference type="Proteomes" id="UP000024816">
    <property type="component" value="Unassembled WGS sequence"/>
</dbReference>
<dbReference type="Pfam" id="PF00440">
    <property type="entry name" value="TetR_N"/>
    <property type="match status" value="1"/>
</dbReference>
<feature type="DNA-binding region" description="H-T-H motif" evidence="2">
    <location>
        <begin position="72"/>
        <end position="91"/>
    </location>
</feature>
<evidence type="ECO:0000256" key="2">
    <source>
        <dbReference type="PROSITE-ProRule" id="PRU00335"/>
    </source>
</evidence>
<dbReference type="SUPFAM" id="SSF46689">
    <property type="entry name" value="Homeodomain-like"/>
    <property type="match status" value="1"/>
</dbReference>